<feature type="compositionally biased region" description="Basic and acidic residues" evidence="3">
    <location>
        <begin position="82"/>
        <end position="105"/>
    </location>
</feature>
<sequence length="352" mass="37698">MLRRSSWLATSVTRHLRYAATTAIATQAGGRLAANPEHITDLSPKSLDEATNHRATQHVNIAERQALLEQQLLKPSKAASKKPREARAPRSADGEGDGDGRREMEDTSSLIQSAKPKKGRKRKEQLAIIPRLQPLIDQKHNDLPSFLTYSTNTNANTTSTVYRGTHYEYTVSQALSTLNFALRRIGRASDLGIDLVGHWSLPSERKQSDHSLPVLVQCKAAKPTPSMVRELEGTYAGAPAGWRGTGVLALLASIQPSTKGVQAAIQRSASPLGVLQVTREGEVKQFLWNAAAAAAGLEGLGVAVKYAAKRGGLVGGVEEGVGEAIGCTIGLTWLGKPWKPAMVSEATVTTFG</sequence>
<evidence type="ECO:0000256" key="3">
    <source>
        <dbReference type="SAM" id="MobiDB-lite"/>
    </source>
</evidence>
<dbReference type="GO" id="GO:0005739">
    <property type="term" value="C:mitochondrion"/>
    <property type="evidence" value="ECO:0007669"/>
    <property type="project" value="UniProtKB-SubCell"/>
</dbReference>
<comment type="caution">
    <text evidence="4">The sequence shown here is derived from an EMBL/GenBank/DDBJ whole genome shotgun (WGS) entry which is preliminary data.</text>
</comment>
<dbReference type="EMBL" id="JAVRRL010000031">
    <property type="protein sequence ID" value="KAK5112355.1"/>
    <property type="molecule type" value="Genomic_DNA"/>
</dbReference>
<evidence type="ECO:0008006" key="6">
    <source>
        <dbReference type="Google" id="ProtNLM"/>
    </source>
</evidence>
<protein>
    <recommendedName>
        <fullName evidence="6">Required for respiratory growth protein 7, mitochondrial</fullName>
    </recommendedName>
</protein>
<dbReference type="Proteomes" id="UP001310890">
    <property type="component" value="Unassembled WGS sequence"/>
</dbReference>
<comment type="subcellular location">
    <subcellularLocation>
        <location evidence="1">Mitochondrion</location>
    </subcellularLocation>
</comment>
<dbReference type="InterPro" id="IPR018828">
    <property type="entry name" value="RRG7"/>
</dbReference>
<dbReference type="PANTHER" id="PTHR28133:SF1">
    <property type="entry name" value="REQUIRED FOR RESPIRATORY GROWTH PROTEIN 7, MITOCHONDRIAL"/>
    <property type="match status" value="1"/>
</dbReference>
<organism evidence="4 5">
    <name type="scientific">Meristemomyces frigidus</name>
    <dbReference type="NCBI Taxonomy" id="1508187"/>
    <lineage>
        <taxon>Eukaryota</taxon>
        <taxon>Fungi</taxon>
        <taxon>Dikarya</taxon>
        <taxon>Ascomycota</taxon>
        <taxon>Pezizomycotina</taxon>
        <taxon>Dothideomycetes</taxon>
        <taxon>Dothideomycetidae</taxon>
        <taxon>Mycosphaerellales</taxon>
        <taxon>Teratosphaeriaceae</taxon>
        <taxon>Meristemomyces</taxon>
    </lineage>
</organism>
<accession>A0AAN7TET3</accession>
<feature type="region of interest" description="Disordered" evidence="3">
    <location>
        <begin position="73"/>
        <end position="124"/>
    </location>
</feature>
<keyword evidence="2" id="KW-0496">Mitochondrion</keyword>
<proteinExistence type="predicted"/>
<evidence type="ECO:0000313" key="5">
    <source>
        <dbReference type="Proteomes" id="UP001310890"/>
    </source>
</evidence>
<reference evidence="4" key="1">
    <citation type="submission" date="2023-08" db="EMBL/GenBank/DDBJ databases">
        <title>Black Yeasts Isolated from many extreme environments.</title>
        <authorList>
            <person name="Coleine C."/>
            <person name="Stajich J.E."/>
            <person name="Selbmann L."/>
        </authorList>
    </citation>
    <scope>NUCLEOTIDE SEQUENCE</scope>
    <source>
        <strain evidence="4">CCFEE 5401</strain>
    </source>
</reference>
<name>A0AAN7TET3_9PEZI</name>
<dbReference type="PANTHER" id="PTHR28133">
    <property type="entry name" value="REQUIRED FOR RESPIRATORY GROWTH PROTEIN 7, MITOCHONDRIAL"/>
    <property type="match status" value="1"/>
</dbReference>
<evidence type="ECO:0000256" key="2">
    <source>
        <dbReference type="ARBA" id="ARBA00023128"/>
    </source>
</evidence>
<gene>
    <name evidence="4" type="ORF">LTR62_004318</name>
</gene>
<evidence type="ECO:0000313" key="4">
    <source>
        <dbReference type="EMBL" id="KAK5112355.1"/>
    </source>
</evidence>
<evidence type="ECO:0000256" key="1">
    <source>
        <dbReference type="ARBA" id="ARBA00004173"/>
    </source>
</evidence>
<dbReference type="AlphaFoldDB" id="A0AAN7TET3"/>
<dbReference type="Pfam" id="PF10356">
    <property type="entry name" value="RRG7"/>
    <property type="match status" value="1"/>
</dbReference>